<dbReference type="GO" id="GO:0003676">
    <property type="term" value="F:nucleic acid binding"/>
    <property type="evidence" value="ECO:0007669"/>
    <property type="project" value="InterPro"/>
</dbReference>
<dbReference type="InterPro" id="IPR036397">
    <property type="entry name" value="RNaseH_sf"/>
</dbReference>
<accession>A0A0K8W0U7</accession>
<protein>
    <submittedName>
        <fullName evidence="1">Uncharacterized protein</fullName>
    </submittedName>
</protein>
<dbReference type="PANTHER" id="PTHR47326:SF1">
    <property type="entry name" value="HTH PSQ-TYPE DOMAIN-CONTAINING PROTEIN"/>
    <property type="match status" value="1"/>
</dbReference>
<dbReference type="EMBL" id="GDHF01007552">
    <property type="protein sequence ID" value="JAI44762.1"/>
    <property type="molecule type" value="Transcribed_RNA"/>
</dbReference>
<organism evidence="1">
    <name type="scientific">Bactrocera latifrons</name>
    <name type="common">Malaysian fruit fly</name>
    <name type="synonym">Chaetodacus latifrons</name>
    <dbReference type="NCBI Taxonomy" id="174628"/>
    <lineage>
        <taxon>Eukaryota</taxon>
        <taxon>Metazoa</taxon>
        <taxon>Ecdysozoa</taxon>
        <taxon>Arthropoda</taxon>
        <taxon>Hexapoda</taxon>
        <taxon>Insecta</taxon>
        <taxon>Pterygota</taxon>
        <taxon>Neoptera</taxon>
        <taxon>Endopterygota</taxon>
        <taxon>Diptera</taxon>
        <taxon>Brachycera</taxon>
        <taxon>Muscomorpha</taxon>
        <taxon>Tephritoidea</taxon>
        <taxon>Tephritidae</taxon>
        <taxon>Bactrocera</taxon>
        <taxon>Bactrocera</taxon>
    </lineage>
</organism>
<proteinExistence type="predicted"/>
<sequence length="130" mass="15038">MIWTWTKCGSNWTAPQITIDLLETQFGERVISQYDPVNCRLAAGLCDLTQMDYFLWGYIKLMVYANKPETIDELHTNIECVIAALSADLPLKTVENWAQRLDLCKRARNGHVKEIEYHRLCSALIEKLFT</sequence>
<reference evidence="1" key="1">
    <citation type="submission" date="2015-06" db="EMBL/GenBank/DDBJ databases">
        <authorList>
            <person name="Hoefler B.C."/>
            <person name="Straight P.D."/>
        </authorList>
    </citation>
    <scope>NUCLEOTIDE SEQUENCE</scope>
</reference>
<gene>
    <name evidence="1" type="ORF">c8_g1_i2</name>
</gene>
<dbReference type="AlphaFoldDB" id="A0A0K8W0U7"/>
<evidence type="ECO:0000313" key="1">
    <source>
        <dbReference type="EMBL" id="JAI44762.1"/>
    </source>
</evidence>
<dbReference type="PANTHER" id="PTHR47326">
    <property type="entry name" value="TRANSPOSABLE ELEMENT TC3 TRANSPOSASE-LIKE PROTEIN"/>
    <property type="match status" value="1"/>
</dbReference>
<dbReference type="Gene3D" id="3.30.420.10">
    <property type="entry name" value="Ribonuclease H-like superfamily/Ribonuclease H"/>
    <property type="match status" value="1"/>
</dbReference>
<name>A0A0K8W0U7_BACLA</name>